<protein>
    <recommendedName>
        <fullName evidence="3">ATPase AAA-type core domain-containing protein</fullName>
    </recommendedName>
</protein>
<dbReference type="VEuPathDB" id="VectorBase:LOC119161828"/>
<organism evidence="1 2">
    <name type="scientific">Rhipicephalus microplus</name>
    <name type="common">Cattle tick</name>
    <name type="synonym">Boophilus microplus</name>
    <dbReference type="NCBI Taxonomy" id="6941"/>
    <lineage>
        <taxon>Eukaryota</taxon>
        <taxon>Metazoa</taxon>
        <taxon>Ecdysozoa</taxon>
        <taxon>Arthropoda</taxon>
        <taxon>Chelicerata</taxon>
        <taxon>Arachnida</taxon>
        <taxon>Acari</taxon>
        <taxon>Parasitiformes</taxon>
        <taxon>Ixodida</taxon>
        <taxon>Ixodoidea</taxon>
        <taxon>Ixodidae</taxon>
        <taxon>Rhipicephalinae</taxon>
        <taxon>Rhipicephalus</taxon>
        <taxon>Boophilus</taxon>
    </lineage>
</organism>
<dbReference type="InterPro" id="IPR026082">
    <property type="entry name" value="ABCA"/>
</dbReference>
<dbReference type="GO" id="GO:0140359">
    <property type="term" value="F:ABC-type transporter activity"/>
    <property type="evidence" value="ECO:0007669"/>
    <property type="project" value="InterPro"/>
</dbReference>
<reference evidence="1" key="2">
    <citation type="submission" date="2021-09" db="EMBL/GenBank/DDBJ databases">
        <authorList>
            <person name="Jia N."/>
            <person name="Wang J."/>
            <person name="Shi W."/>
            <person name="Du L."/>
            <person name="Sun Y."/>
            <person name="Zhan W."/>
            <person name="Jiang J."/>
            <person name="Wang Q."/>
            <person name="Zhang B."/>
            <person name="Ji P."/>
            <person name="Sakyi L.B."/>
            <person name="Cui X."/>
            <person name="Yuan T."/>
            <person name="Jiang B."/>
            <person name="Yang W."/>
            <person name="Lam T.T.-Y."/>
            <person name="Chang Q."/>
            <person name="Ding S."/>
            <person name="Wang X."/>
            <person name="Zhu J."/>
            <person name="Ruan X."/>
            <person name="Zhao L."/>
            <person name="Wei J."/>
            <person name="Que T."/>
            <person name="Du C."/>
            <person name="Cheng J."/>
            <person name="Dai P."/>
            <person name="Han X."/>
            <person name="Huang E."/>
            <person name="Gao Y."/>
            <person name="Liu J."/>
            <person name="Shao H."/>
            <person name="Ye R."/>
            <person name="Li L."/>
            <person name="Wei W."/>
            <person name="Wang X."/>
            <person name="Wang C."/>
            <person name="Huo Q."/>
            <person name="Li W."/>
            <person name="Guo W."/>
            <person name="Chen H."/>
            <person name="Chen S."/>
            <person name="Zhou L."/>
            <person name="Zhou L."/>
            <person name="Ni X."/>
            <person name="Tian J."/>
            <person name="Zhou Y."/>
            <person name="Sheng Y."/>
            <person name="Liu T."/>
            <person name="Pan Y."/>
            <person name="Xia L."/>
            <person name="Li J."/>
            <person name="Zhao F."/>
            <person name="Cao W."/>
        </authorList>
    </citation>
    <scope>NUCLEOTIDE SEQUENCE</scope>
    <source>
        <strain evidence="1">Rmic-2018</strain>
        <tissue evidence="1">Larvae</tissue>
    </source>
</reference>
<evidence type="ECO:0000313" key="2">
    <source>
        <dbReference type="Proteomes" id="UP000821866"/>
    </source>
</evidence>
<dbReference type="PANTHER" id="PTHR19229">
    <property type="entry name" value="ATP-BINDING CASSETTE TRANSPORTER SUBFAMILY A ABCA"/>
    <property type="match status" value="1"/>
</dbReference>
<comment type="caution">
    <text evidence="1">The sequence shown here is derived from an EMBL/GenBank/DDBJ whole genome shotgun (WGS) entry which is preliminary data.</text>
</comment>
<dbReference type="Proteomes" id="UP000821866">
    <property type="component" value="Chromosome 6"/>
</dbReference>
<dbReference type="SUPFAM" id="SSF52540">
    <property type="entry name" value="P-loop containing nucleoside triphosphate hydrolases"/>
    <property type="match status" value="1"/>
</dbReference>
<dbReference type="PANTHER" id="PTHR19229:SF250">
    <property type="entry name" value="ABC TRANSPORTER DOMAIN-CONTAINING PROTEIN-RELATED"/>
    <property type="match status" value="1"/>
</dbReference>
<evidence type="ECO:0000313" key="1">
    <source>
        <dbReference type="EMBL" id="KAH8023331.1"/>
    </source>
</evidence>
<dbReference type="AlphaFoldDB" id="A0A9J6DMW1"/>
<gene>
    <name evidence="1" type="ORF">HPB51_012100</name>
</gene>
<dbReference type="InterPro" id="IPR027417">
    <property type="entry name" value="P-loop_NTPase"/>
</dbReference>
<dbReference type="Gene3D" id="3.40.50.300">
    <property type="entry name" value="P-loop containing nucleotide triphosphate hydrolases"/>
    <property type="match status" value="1"/>
</dbReference>
<sequence length="193" mass="21510">MDRARSSRERFSRHHTLCAARSFVGALLPQGRSPKPRVVLILDEPTAALDPETRHSIWSLVKELRGKSSILLSTHDMEEADVLGDRVIVMYNGSIISWGSPSFLKNACGVGYKLRIEKEQTVFNSELVLAVVKNAVPQATIEEEKENEAIIALNTMERNDFPALFRELEGGSERLGIRSTGLTVATMQDVYIK</sequence>
<dbReference type="EMBL" id="JABSTU010000008">
    <property type="protein sequence ID" value="KAH8023331.1"/>
    <property type="molecule type" value="Genomic_DNA"/>
</dbReference>
<dbReference type="GO" id="GO:0016020">
    <property type="term" value="C:membrane"/>
    <property type="evidence" value="ECO:0007669"/>
    <property type="project" value="InterPro"/>
</dbReference>
<dbReference type="GO" id="GO:0005319">
    <property type="term" value="F:lipid transporter activity"/>
    <property type="evidence" value="ECO:0007669"/>
    <property type="project" value="TreeGrafter"/>
</dbReference>
<evidence type="ECO:0008006" key="3">
    <source>
        <dbReference type="Google" id="ProtNLM"/>
    </source>
</evidence>
<accession>A0A9J6DMW1</accession>
<reference evidence="1" key="1">
    <citation type="journal article" date="2020" name="Cell">
        <title>Large-Scale Comparative Analyses of Tick Genomes Elucidate Their Genetic Diversity and Vector Capacities.</title>
        <authorList>
            <consortium name="Tick Genome and Microbiome Consortium (TIGMIC)"/>
            <person name="Jia N."/>
            <person name="Wang J."/>
            <person name="Shi W."/>
            <person name="Du L."/>
            <person name="Sun Y."/>
            <person name="Zhan W."/>
            <person name="Jiang J.F."/>
            <person name="Wang Q."/>
            <person name="Zhang B."/>
            <person name="Ji P."/>
            <person name="Bell-Sakyi L."/>
            <person name="Cui X.M."/>
            <person name="Yuan T.T."/>
            <person name="Jiang B.G."/>
            <person name="Yang W.F."/>
            <person name="Lam T.T."/>
            <person name="Chang Q.C."/>
            <person name="Ding S.J."/>
            <person name="Wang X.J."/>
            <person name="Zhu J.G."/>
            <person name="Ruan X.D."/>
            <person name="Zhao L."/>
            <person name="Wei J.T."/>
            <person name="Ye R.Z."/>
            <person name="Que T.C."/>
            <person name="Du C.H."/>
            <person name="Zhou Y.H."/>
            <person name="Cheng J.X."/>
            <person name="Dai P.F."/>
            <person name="Guo W.B."/>
            <person name="Han X.H."/>
            <person name="Huang E.J."/>
            <person name="Li L.F."/>
            <person name="Wei W."/>
            <person name="Gao Y.C."/>
            <person name="Liu J.Z."/>
            <person name="Shao H.Z."/>
            <person name="Wang X."/>
            <person name="Wang C.C."/>
            <person name="Yang T.C."/>
            <person name="Huo Q.B."/>
            <person name="Li W."/>
            <person name="Chen H.Y."/>
            <person name="Chen S.E."/>
            <person name="Zhou L.G."/>
            <person name="Ni X.B."/>
            <person name="Tian J.H."/>
            <person name="Sheng Y."/>
            <person name="Liu T."/>
            <person name="Pan Y.S."/>
            <person name="Xia L.Y."/>
            <person name="Li J."/>
            <person name="Zhao F."/>
            <person name="Cao W.C."/>
        </authorList>
    </citation>
    <scope>NUCLEOTIDE SEQUENCE</scope>
    <source>
        <strain evidence="1">Rmic-2018</strain>
    </source>
</reference>
<keyword evidence="2" id="KW-1185">Reference proteome</keyword>
<proteinExistence type="predicted"/>
<name>A0A9J6DMW1_RHIMP</name>